<dbReference type="Pfam" id="PF19494">
    <property type="entry name" value="DUF6029"/>
    <property type="match status" value="1"/>
</dbReference>
<dbReference type="RefSeq" id="WP_309532027.1">
    <property type="nucleotide sequence ID" value="NZ_CP133721.1"/>
</dbReference>
<protein>
    <submittedName>
        <fullName evidence="1">DUF6029 family protein</fullName>
    </submittedName>
</protein>
<evidence type="ECO:0000313" key="2">
    <source>
        <dbReference type="Proteomes" id="UP001180481"/>
    </source>
</evidence>
<accession>A0ABY9R8W3</accession>
<reference evidence="1" key="1">
    <citation type="submission" date="2023-09" db="EMBL/GenBank/DDBJ databases">
        <title>Flavobacterium sp. 20NA77.7 isolated from freshwater.</title>
        <authorList>
            <person name="Le V."/>
            <person name="Ko S.-R."/>
            <person name="Ahn C.-Y."/>
            <person name="Oh H.-M."/>
        </authorList>
    </citation>
    <scope>NUCLEOTIDE SEQUENCE</scope>
    <source>
        <strain evidence="1">20NA77.7</strain>
    </source>
</reference>
<evidence type="ECO:0000313" key="1">
    <source>
        <dbReference type="EMBL" id="WMW77692.1"/>
    </source>
</evidence>
<dbReference type="Proteomes" id="UP001180481">
    <property type="component" value="Chromosome"/>
</dbReference>
<gene>
    <name evidence="1" type="ORF">RF683_09385</name>
</gene>
<organism evidence="1 2">
    <name type="scientific">Flavobacterium nakdongensis</name>
    <dbReference type="NCBI Taxonomy" id="3073563"/>
    <lineage>
        <taxon>Bacteria</taxon>
        <taxon>Pseudomonadati</taxon>
        <taxon>Bacteroidota</taxon>
        <taxon>Flavobacteriia</taxon>
        <taxon>Flavobacteriales</taxon>
        <taxon>Flavobacteriaceae</taxon>
        <taxon>Flavobacterium</taxon>
    </lineage>
</organism>
<name>A0ABY9R8W3_9FLAO</name>
<proteinExistence type="predicted"/>
<dbReference type="InterPro" id="IPR046070">
    <property type="entry name" value="DUF6029"/>
</dbReference>
<dbReference type="EMBL" id="CP133721">
    <property type="protein sequence ID" value="WMW77692.1"/>
    <property type="molecule type" value="Genomic_DNA"/>
</dbReference>
<keyword evidence="2" id="KW-1185">Reference proteome</keyword>
<sequence length="579" mass="65833">MKKYLILTTFLFGIALHAQDKDTIKSKLKLSGSYEGNGQWYTNDVNRGIQHNSIPLRSNNYLLLNLNYGKFTIGTQVESYTNEALLNYNPKFSKTNFGTYYARYKSTKLEINIGHFYEQFGSGLALRSWEDRSLGINNALRGGRIIYKPFESITLTALYGKQRSGFEVTKGTTIGFNAEMNVAQLFDFTSFELNYGFSYVNRNDKLPAGITNFSENTAVVSNRIGFEKNNFYVNVEHDLKSKDAILQGNNLNYNFVKPGNAFLVNLGYSQKGFGLDANLRRIENMFFLSERQLEVYSPENTSLNYNDKLMNYIPSLTKQHHSNLANIYVYQAQGKTAMQYDEQIQKFGEIGGQIDLFYEFKKGSPLGGKYGTKLAVNASSWYNLKGTYAYYNSNGEYAPNYNTNILGSSQKYFSDYSIEITKKLSSKVKGNITYINQYYNDQYIRGIFQKSLVKSNILFAEATVVLPRAKSFTIAAEHMWADADRKNWLGGSLEYNHNEKWSFFATDMFNYGFDSNTHTISEIDLFDIHFYNFGTAYKKGSTRIALNYGRQRGGLVCAGGVCRFVPPSTGLGIQISTTF</sequence>